<feature type="domain" description="Histidine kinase" evidence="13">
    <location>
        <begin position="236"/>
        <end position="457"/>
    </location>
</feature>
<dbReference type="SUPFAM" id="SSF52172">
    <property type="entry name" value="CheY-like"/>
    <property type="match status" value="3"/>
</dbReference>
<dbReference type="PROSITE" id="PS50109">
    <property type="entry name" value="HIS_KIN"/>
    <property type="match status" value="1"/>
</dbReference>
<dbReference type="KEGG" id="ote:Oter_3920"/>
<dbReference type="eggNOG" id="COG2205">
    <property type="taxonomic scope" value="Bacteria"/>
</dbReference>
<dbReference type="InterPro" id="IPR011006">
    <property type="entry name" value="CheY-like_superfamily"/>
</dbReference>
<evidence type="ECO:0000256" key="2">
    <source>
        <dbReference type="ARBA" id="ARBA00012438"/>
    </source>
</evidence>
<dbReference type="eggNOG" id="COG3279">
    <property type="taxonomic scope" value="Bacteria"/>
</dbReference>
<dbReference type="SMART" id="SM00387">
    <property type="entry name" value="HATPase_c"/>
    <property type="match status" value="1"/>
</dbReference>
<evidence type="ECO:0000256" key="11">
    <source>
        <dbReference type="PROSITE-ProRule" id="PRU00169"/>
    </source>
</evidence>
<keyword evidence="8" id="KW-0902">Two-component regulatory system</keyword>
<proteinExistence type="predicted"/>
<evidence type="ECO:0000256" key="9">
    <source>
        <dbReference type="ARBA" id="ARBA00064003"/>
    </source>
</evidence>
<dbReference type="Proteomes" id="UP000007013">
    <property type="component" value="Chromosome"/>
</dbReference>
<evidence type="ECO:0000256" key="10">
    <source>
        <dbReference type="ARBA" id="ARBA00068150"/>
    </source>
</evidence>
<dbReference type="PROSITE" id="PS50110">
    <property type="entry name" value="RESPONSE_REGULATORY"/>
    <property type="match status" value="3"/>
</dbReference>
<comment type="catalytic activity">
    <reaction evidence="1">
        <text>ATP + protein L-histidine = ADP + protein N-phospho-L-histidine.</text>
        <dbReference type="EC" id="2.7.13.3"/>
    </reaction>
</comment>
<feature type="coiled-coil region" evidence="12">
    <location>
        <begin position="174"/>
        <end position="201"/>
    </location>
</feature>
<dbReference type="InterPro" id="IPR036097">
    <property type="entry name" value="HisK_dim/P_sf"/>
</dbReference>
<keyword evidence="16" id="KW-1185">Reference proteome</keyword>
<dbReference type="SUPFAM" id="SSF55874">
    <property type="entry name" value="ATPase domain of HSP90 chaperone/DNA topoisomerase II/histidine kinase"/>
    <property type="match status" value="1"/>
</dbReference>
<dbReference type="PANTHER" id="PTHR45339:SF1">
    <property type="entry name" value="HYBRID SIGNAL TRANSDUCTION HISTIDINE KINASE J"/>
    <property type="match status" value="1"/>
</dbReference>
<organism evidence="15 16">
    <name type="scientific">Opitutus terrae (strain DSM 11246 / JCM 15787 / PB90-1)</name>
    <dbReference type="NCBI Taxonomy" id="452637"/>
    <lineage>
        <taxon>Bacteria</taxon>
        <taxon>Pseudomonadati</taxon>
        <taxon>Verrucomicrobiota</taxon>
        <taxon>Opitutia</taxon>
        <taxon>Opitutales</taxon>
        <taxon>Opitutaceae</taxon>
        <taxon>Opitutus</taxon>
    </lineage>
</organism>
<dbReference type="Gene3D" id="3.30.565.10">
    <property type="entry name" value="Histidine kinase-like ATPase, C-terminal domain"/>
    <property type="match status" value="1"/>
</dbReference>
<dbReference type="FunFam" id="3.30.565.10:FF:000010">
    <property type="entry name" value="Sensor histidine kinase RcsC"/>
    <property type="match status" value="1"/>
</dbReference>
<dbReference type="CDD" id="cd00156">
    <property type="entry name" value="REC"/>
    <property type="match status" value="1"/>
</dbReference>
<evidence type="ECO:0000313" key="16">
    <source>
        <dbReference type="Proteomes" id="UP000007013"/>
    </source>
</evidence>
<dbReference type="SMART" id="SM00448">
    <property type="entry name" value="REC"/>
    <property type="match status" value="2"/>
</dbReference>
<dbReference type="EC" id="2.7.13.3" evidence="2"/>
<dbReference type="eggNOG" id="COG0784">
    <property type="taxonomic scope" value="Bacteria"/>
</dbReference>
<evidence type="ECO:0000259" key="14">
    <source>
        <dbReference type="PROSITE" id="PS50110"/>
    </source>
</evidence>
<evidence type="ECO:0000259" key="13">
    <source>
        <dbReference type="PROSITE" id="PS50109"/>
    </source>
</evidence>
<keyword evidence="3 11" id="KW-0597">Phosphoprotein</keyword>
<dbReference type="GO" id="GO:0005524">
    <property type="term" value="F:ATP binding"/>
    <property type="evidence" value="ECO:0007669"/>
    <property type="project" value="UniProtKB-KW"/>
</dbReference>
<dbReference type="CDD" id="cd00082">
    <property type="entry name" value="HisKA"/>
    <property type="match status" value="1"/>
</dbReference>
<feature type="modified residue" description="4-aspartylphosphate" evidence="11">
    <location>
        <position position="99"/>
    </location>
</feature>
<feature type="domain" description="Response regulatory" evidence="14">
    <location>
        <begin position="476"/>
        <end position="597"/>
    </location>
</feature>
<dbReference type="CDD" id="cd16922">
    <property type="entry name" value="HATPase_EvgS-ArcB-TorS-like"/>
    <property type="match status" value="1"/>
</dbReference>
<dbReference type="SMART" id="SM00388">
    <property type="entry name" value="HisKA"/>
    <property type="match status" value="1"/>
</dbReference>
<dbReference type="AlphaFoldDB" id="B1ZZC2"/>
<dbReference type="PRINTS" id="PR00344">
    <property type="entry name" value="BCTRLSENSOR"/>
</dbReference>
<evidence type="ECO:0000256" key="7">
    <source>
        <dbReference type="ARBA" id="ARBA00022840"/>
    </source>
</evidence>
<feature type="domain" description="Response regulatory" evidence="14">
    <location>
        <begin position="15"/>
        <end position="168"/>
    </location>
</feature>
<keyword evidence="5" id="KW-0547">Nucleotide-binding</keyword>
<dbReference type="InterPro" id="IPR001789">
    <property type="entry name" value="Sig_transdc_resp-reg_receiver"/>
</dbReference>
<evidence type="ECO:0000256" key="8">
    <source>
        <dbReference type="ARBA" id="ARBA00023012"/>
    </source>
</evidence>
<dbReference type="Gene3D" id="1.10.287.130">
    <property type="match status" value="1"/>
</dbReference>
<name>B1ZZC2_OPITP</name>
<evidence type="ECO:0000256" key="6">
    <source>
        <dbReference type="ARBA" id="ARBA00022777"/>
    </source>
</evidence>
<dbReference type="EMBL" id="CP001032">
    <property type="protein sequence ID" value="ACB77194.1"/>
    <property type="molecule type" value="Genomic_DNA"/>
</dbReference>
<dbReference type="PANTHER" id="PTHR45339">
    <property type="entry name" value="HYBRID SIGNAL TRANSDUCTION HISTIDINE KINASE J"/>
    <property type="match status" value="1"/>
</dbReference>
<feature type="modified residue" description="4-aspartylphosphate" evidence="11">
    <location>
        <position position="673"/>
    </location>
</feature>
<sequence length="758" mass="82878">MPSTPPRPPTARSNRVLVIDDNPSIHEDVRKILCPSVTETGSNLDALEAELFGAPDAPATAKRDMPSFTVDCAHQGQEGLALVKKATAEGQPYAMAFVDMRMPPGWDGVETTLEIWKVAPDLQIVICTAYSDYSWDDLLAKIDGSDRLVILKKPFDTIEVLQLANALTAKWNLLQETKANADELEARVRARTAELESANALLHEEIGRRMLVELDLKRAKDAAEAADRAKSVFLANMSHEIRTPMNGVLGMANLLLATPLNPEQHDLAETLCQSGESLLTIINDILDFSKIEAGRMELEAIDFDLADNLELALDLHAEAAARKHLELVVNIDPAVPRHVRGDPGRLRQILLNLVGNAIKFTEKGEVVVKVTVDHNWPNRVLLRFAVTDTGIGIPEWVQEKLFQPFVQADTSTTRRFGGSGLGLVICKRLAELMSGSIGVESKPNEGSTFWFTVELKHAFHPVTVGVVPLSTLRGHHALIVDDNATNRSLLKHLCNAWSLRHSVMESVDEALVELHRATAAGTPFDLVITDHHMPGRDGLDLAAAINRDTTIPRPALVLLTSRGERLPQSQLDEYRFAACELKPVHARSLHTTLARVLAHIRPGVPALPDGNGVKPAAPPAKEARILIAEDNPVNQKVTLLQLRNLGYPADVVPNGREVLEALRRKAYALVLMDAQMPEMDGVEATRKIREAQAAGDRTIPSPLRIIAMTANAMTGDRELCLAAGMDDYLAKPVKPGDLRDMLARYLPDEATATPAVSS</sequence>
<dbReference type="GO" id="GO:0000155">
    <property type="term" value="F:phosphorelay sensor kinase activity"/>
    <property type="evidence" value="ECO:0007669"/>
    <property type="project" value="InterPro"/>
</dbReference>
<feature type="domain" description="Response regulatory" evidence="14">
    <location>
        <begin position="624"/>
        <end position="746"/>
    </location>
</feature>
<comment type="subunit">
    <text evidence="9">At low DSF concentrations, interacts with RpfF.</text>
</comment>
<evidence type="ECO:0000256" key="12">
    <source>
        <dbReference type="SAM" id="Coils"/>
    </source>
</evidence>
<keyword evidence="12" id="KW-0175">Coiled coil</keyword>
<dbReference type="FunFam" id="1.10.287.130:FF:000002">
    <property type="entry name" value="Two-component osmosensing histidine kinase"/>
    <property type="match status" value="1"/>
</dbReference>
<dbReference type="InterPro" id="IPR003661">
    <property type="entry name" value="HisK_dim/P_dom"/>
</dbReference>
<dbReference type="Pfam" id="PF00072">
    <property type="entry name" value="Response_reg"/>
    <property type="match status" value="2"/>
</dbReference>
<dbReference type="SUPFAM" id="SSF47384">
    <property type="entry name" value="Homodimeric domain of signal transducing histidine kinase"/>
    <property type="match status" value="1"/>
</dbReference>
<dbReference type="Gene3D" id="3.40.50.2300">
    <property type="match status" value="3"/>
</dbReference>
<keyword evidence="4 15" id="KW-0808">Transferase</keyword>
<dbReference type="HOGENOM" id="CLU_000445_104_15_0"/>
<dbReference type="Pfam" id="PF02518">
    <property type="entry name" value="HATPase_c"/>
    <property type="match status" value="1"/>
</dbReference>
<reference evidence="15 16" key="1">
    <citation type="journal article" date="2011" name="J. Bacteriol.">
        <title>Genome sequence of the verrucomicrobium Opitutus terrae PB90-1, an abundant inhabitant of rice paddy soil ecosystems.</title>
        <authorList>
            <person name="van Passel M.W."/>
            <person name="Kant R."/>
            <person name="Palva A."/>
            <person name="Copeland A."/>
            <person name="Lucas S."/>
            <person name="Lapidus A."/>
            <person name="Glavina del Rio T."/>
            <person name="Pitluck S."/>
            <person name="Goltsman E."/>
            <person name="Clum A."/>
            <person name="Sun H."/>
            <person name="Schmutz J."/>
            <person name="Larimer F.W."/>
            <person name="Land M.L."/>
            <person name="Hauser L."/>
            <person name="Kyrpides N."/>
            <person name="Mikhailova N."/>
            <person name="Richardson P.P."/>
            <person name="Janssen P.H."/>
            <person name="de Vos W.M."/>
            <person name="Smidt H."/>
        </authorList>
    </citation>
    <scope>NUCLEOTIDE SEQUENCE [LARGE SCALE GENOMIC DNA]</scope>
    <source>
        <strain evidence="16">DSM 11246 / JCM 15787 / PB90-1</strain>
    </source>
</reference>
<feature type="modified residue" description="4-aspartylphosphate" evidence="11">
    <location>
        <position position="530"/>
    </location>
</feature>
<dbReference type="InterPro" id="IPR005467">
    <property type="entry name" value="His_kinase_dom"/>
</dbReference>
<dbReference type="InterPro" id="IPR003594">
    <property type="entry name" value="HATPase_dom"/>
</dbReference>
<dbReference type="STRING" id="452637.Oter_3920"/>
<evidence type="ECO:0000313" key="15">
    <source>
        <dbReference type="EMBL" id="ACB77194.1"/>
    </source>
</evidence>
<dbReference type="InterPro" id="IPR004358">
    <property type="entry name" value="Sig_transdc_His_kin-like_C"/>
</dbReference>
<protein>
    <recommendedName>
        <fullName evidence="10">Sensory/regulatory protein RpfC</fullName>
        <ecNumber evidence="2">2.7.13.3</ecNumber>
    </recommendedName>
</protein>
<evidence type="ECO:0000256" key="1">
    <source>
        <dbReference type="ARBA" id="ARBA00000085"/>
    </source>
</evidence>
<gene>
    <name evidence="15" type="ordered locus">Oter_3920</name>
</gene>
<dbReference type="InterPro" id="IPR036890">
    <property type="entry name" value="HATPase_C_sf"/>
</dbReference>
<evidence type="ECO:0000256" key="5">
    <source>
        <dbReference type="ARBA" id="ARBA00022741"/>
    </source>
</evidence>
<keyword evidence="7" id="KW-0067">ATP-binding</keyword>
<evidence type="ECO:0000256" key="3">
    <source>
        <dbReference type="ARBA" id="ARBA00022553"/>
    </source>
</evidence>
<dbReference type="Pfam" id="PF00512">
    <property type="entry name" value="HisKA"/>
    <property type="match status" value="1"/>
</dbReference>
<accession>B1ZZC2</accession>
<keyword evidence="6 15" id="KW-0418">Kinase</keyword>
<evidence type="ECO:0000256" key="4">
    <source>
        <dbReference type="ARBA" id="ARBA00022679"/>
    </source>
</evidence>
<dbReference type="CDD" id="cd17546">
    <property type="entry name" value="REC_hyHK_CKI1_RcsC-like"/>
    <property type="match status" value="1"/>
</dbReference>